<feature type="region of interest" description="Disordered" evidence="1">
    <location>
        <begin position="39"/>
        <end position="61"/>
    </location>
</feature>
<dbReference type="Proteomes" id="UP001174909">
    <property type="component" value="Unassembled WGS sequence"/>
</dbReference>
<dbReference type="AlphaFoldDB" id="A0AA35SQ85"/>
<protein>
    <submittedName>
        <fullName evidence="2">Uncharacterized protein</fullName>
    </submittedName>
</protein>
<evidence type="ECO:0000256" key="1">
    <source>
        <dbReference type="SAM" id="MobiDB-lite"/>
    </source>
</evidence>
<keyword evidence="3" id="KW-1185">Reference proteome</keyword>
<sequence length="61" mass="6832">MQSWSSRPPPPRKTVTPYILNLVKRIEAKHSSLILQSMTEPLNGSLKTPEDDGQTGHESVF</sequence>
<name>A0AA35SQ85_GEOBA</name>
<comment type="caution">
    <text evidence="2">The sequence shown here is derived from an EMBL/GenBank/DDBJ whole genome shotgun (WGS) entry which is preliminary data.</text>
</comment>
<organism evidence="2 3">
    <name type="scientific">Geodia barretti</name>
    <name type="common">Barrett's horny sponge</name>
    <dbReference type="NCBI Taxonomy" id="519541"/>
    <lineage>
        <taxon>Eukaryota</taxon>
        <taxon>Metazoa</taxon>
        <taxon>Porifera</taxon>
        <taxon>Demospongiae</taxon>
        <taxon>Heteroscleromorpha</taxon>
        <taxon>Tetractinellida</taxon>
        <taxon>Astrophorina</taxon>
        <taxon>Geodiidae</taxon>
        <taxon>Geodia</taxon>
    </lineage>
</organism>
<gene>
    <name evidence="2" type="ORF">GBAR_LOCUS18760</name>
</gene>
<dbReference type="EMBL" id="CASHTH010002650">
    <property type="protein sequence ID" value="CAI8033257.1"/>
    <property type="molecule type" value="Genomic_DNA"/>
</dbReference>
<evidence type="ECO:0000313" key="3">
    <source>
        <dbReference type="Proteomes" id="UP001174909"/>
    </source>
</evidence>
<evidence type="ECO:0000313" key="2">
    <source>
        <dbReference type="EMBL" id="CAI8033257.1"/>
    </source>
</evidence>
<reference evidence="2" key="1">
    <citation type="submission" date="2023-03" db="EMBL/GenBank/DDBJ databases">
        <authorList>
            <person name="Steffen K."/>
            <person name="Cardenas P."/>
        </authorList>
    </citation>
    <scope>NUCLEOTIDE SEQUENCE</scope>
</reference>
<accession>A0AA35SQ85</accession>
<proteinExistence type="predicted"/>